<organism evidence="2 3">
    <name type="scientific">Trichonephila clavipes</name>
    <name type="common">Golden silk orbweaver</name>
    <name type="synonym">Nephila clavipes</name>
    <dbReference type="NCBI Taxonomy" id="2585209"/>
    <lineage>
        <taxon>Eukaryota</taxon>
        <taxon>Metazoa</taxon>
        <taxon>Ecdysozoa</taxon>
        <taxon>Arthropoda</taxon>
        <taxon>Chelicerata</taxon>
        <taxon>Arachnida</taxon>
        <taxon>Araneae</taxon>
        <taxon>Araneomorphae</taxon>
        <taxon>Entelegynae</taxon>
        <taxon>Araneoidea</taxon>
        <taxon>Nephilidae</taxon>
        <taxon>Trichonephila</taxon>
    </lineage>
</organism>
<dbReference type="AlphaFoldDB" id="A0A8X7BJF8"/>
<dbReference type="EMBL" id="BMAU01021411">
    <property type="protein sequence ID" value="GFY33480.1"/>
    <property type="molecule type" value="Genomic_DNA"/>
</dbReference>
<reference evidence="2" key="1">
    <citation type="submission" date="2020-08" db="EMBL/GenBank/DDBJ databases">
        <title>Multicomponent nature underlies the extraordinary mechanical properties of spider dragline silk.</title>
        <authorList>
            <person name="Kono N."/>
            <person name="Nakamura H."/>
            <person name="Mori M."/>
            <person name="Yoshida Y."/>
            <person name="Ohtoshi R."/>
            <person name="Malay A.D."/>
            <person name="Moran D.A.P."/>
            <person name="Tomita M."/>
            <person name="Numata K."/>
            <person name="Arakawa K."/>
        </authorList>
    </citation>
    <scope>NUCLEOTIDE SEQUENCE</scope>
</reference>
<keyword evidence="3" id="KW-1185">Reference proteome</keyword>
<dbReference type="Proteomes" id="UP000887159">
    <property type="component" value="Unassembled WGS sequence"/>
</dbReference>
<evidence type="ECO:0000256" key="1">
    <source>
        <dbReference type="SAM" id="MobiDB-lite"/>
    </source>
</evidence>
<evidence type="ECO:0000313" key="2">
    <source>
        <dbReference type="EMBL" id="GFY33480.1"/>
    </source>
</evidence>
<evidence type="ECO:0000313" key="3">
    <source>
        <dbReference type="Proteomes" id="UP000887159"/>
    </source>
</evidence>
<name>A0A8X7BJF8_TRICX</name>
<gene>
    <name evidence="2" type="ORF">TNCV_2227491</name>
</gene>
<proteinExistence type="predicted"/>
<accession>A0A8X7BJF8</accession>
<sequence length="154" mass="16894">MATRFEHNVSTIQRHIRQLTIRNPFSTACDIRSRLPSGSFAFSEGTPLGALLLDYQKILKFFDSFCHSRQFFRRVAHLGEQVVTCFKISAASLSPAACIGILIANASSCLLAEARGRTLSRFAVALHSPNDFEGRPGVDLDGESLSPTTTHHST</sequence>
<feature type="compositionally biased region" description="Polar residues" evidence="1">
    <location>
        <begin position="145"/>
        <end position="154"/>
    </location>
</feature>
<protein>
    <submittedName>
        <fullName evidence="2">Uncharacterized protein</fullName>
    </submittedName>
</protein>
<feature type="region of interest" description="Disordered" evidence="1">
    <location>
        <begin position="135"/>
        <end position="154"/>
    </location>
</feature>
<comment type="caution">
    <text evidence="2">The sequence shown here is derived from an EMBL/GenBank/DDBJ whole genome shotgun (WGS) entry which is preliminary data.</text>
</comment>